<evidence type="ECO:0000256" key="2">
    <source>
        <dbReference type="ARBA" id="ARBA00012729"/>
    </source>
</evidence>
<keyword evidence="3" id="KW-0119">Carbohydrate metabolism</keyword>
<evidence type="ECO:0000256" key="1">
    <source>
        <dbReference type="ARBA" id="ARBA00000822"/>
    </source>
</evidence>
<organism evidence="7 8">
    <name type="scientific">Streptacidiphilus fuscans</name>
    <dbReference type="NCBI Taxonomy" id="2789292"/>
    <lineage>
        <taxon>Bacteria</taxon>
        <taxon>Bacillati</taxon>
        <taxon>Actinomycetota</taxon>
        <taxon>Actinomycetes</taxon>
        <taxon>Kitasatosporales</taxon>
        <taxon>Streptomycetaceae</taxon>
        <taxon>Streptacidiphilus</taxon>
    </lineage>
</organism>
<keyword evidence="3" id="KW-0146">Chitin degradation</keyword>
<dbReference type="PANTHER" id="PTHR11177">
    <property type="entry name" value="CHITINASE"/>
    <property type="match status" value="1"/>
</dbReference>
<reference evidence="7" key="1">
    <citation type="submission" date="2020-11" db="EMBL/GenBank/DDBJ databases">
        <title>Isolation and identification of active actinomycetes.</title>
        <authorList>
            <person name="Yu B."/>
        </authorList>
    </citation>
    <scope>NUCLEOTIDE SEQUENCE</scope>
    <source>
        <strain evidence="7">NEAU-YB345</strain>
    </source>
</reference>
<dbReference type="Gene3D" id="3.20.20.80">
    <property type="entry name" value="Glycosidases"/>
    <property type="match status" value="1"/>
</dbReference>
<dbReference type="SUPFAM" id="SSF51445">
    <property type="entry name" value="(Trans)glycosidases"/>
    <property type="match status" value="1"/>
</dbReference>
<dbReference type="CDD" id="cd06548">
    <property type="entry name" value="GH18_chitinase"/>
    <property type="match status" value="1"/>
</dbReference>
<dbReference type="Pfam" id="PF00704">
    <property type="entry name" value="Glyco_hydro_18"/>
    <property type="match status" value="1"/>
</dbReference>
<keyword evidence="7" id="KW-0378">Hydrolase</keyword>
<dbReference type="PROSITE" id="PS51910">
    <property type="entry name" value="GH18_2"/>
    <property type="match status" value="1"/>
</dbReference>
<dbReference type="PANTHER" id="PTHR11177:SF317">
    <property type="entry name" value="CHITINASE 12-RELATED"/>
    <property type="match status" value="1"/>
</dbReference>
<dbReference type="InterPro" id="IPR011583">
    <property type="entry name" value="Chitinase_II/V-like_cat"/>
</dbReference>
<accession>A0A931BA67</accession>
<feature type="domain" description="GH18" evidence="5">
    <location>
        <begin position="50"/>
        <end position="442"/>
    </location>
</feature>
<keyword evidence="3" id="KW-0624">Polysaccharide degradation</keyword>
<dbReference type="EMBL" id="JADPRT010000012">
    <property type="protein sequence ID" value="MBF9071632.1"/>
    <property type="molecule type" value="Genomic_DNA"/>
</dbReference>
<dbReference type="Gene3D" id="3.10.50.10">
    <property type="match status" value="1"/>
</dbReference>
<dbReference type="InterPro" id="IPR001223">
    <property type="entry name" value="Glyco_hydro18_cat"/>
</dbReference>
<comment type="catalytic activity">
    <reaction evidence="1">
        <text>Random endo-hydrolysis of N-acetyl-beta-D-glucosaminide (1-&gt;4)-beta-linkages in chitin and chitodextrins.</text>
        <dbReference type="EC" id="3.2.1.14"/>
    </reaction>
</comment>
<dbReference type="InterPro" id="IPR006311">
    <property type="entry name" value="TAT_signal"/>
</dbReference>
<keyword evidence="8" id="KW-1185">Reference proteome</keyword>
<dbReference type="EC" id="3.2.1.14" evidence="2"/>
<dbReference type="GO" id="GO:0008061">
    <property type="term" value="F:chitin binding"/>
    <property type="evidence" value="ECO:0007669"/>
    <property type="project" value="InterPro"/>
</dbReference>
<dbReference type="Proteomes" id="UP000657385">
    <property type="component" value="Unassembled WGS sequence"/>
</dbReference>
<gene>
    <name evidence="6" type="ORF">I2501_26780</name>
    <name evidence="7" type="ORF">I2501_33190</name>
</gene>
<dbReference type="SUPFAM" id="SSF54556">
    <property type="entry name" value="Chitinase insertion domain"/>
    <property type="match status" value="1"/>
</dbReference>
<evidence type="ECO:0000313" key="8">
    <source>
        <dbReference type="Proteomes" id="UP000657385"/>
    </source>
</evidence>
<name>A0A931BA67_9ACTN</name>
<evidence type="ECO:0000256" key="3">
    <source>
        <dbReference type="ARBA" id="ARBA00023024"/>
    </source>
</evidence>
<dbReference type="AlphaFoldDB" id="A0A931BA67"/>
<dbReference type="PROSITE" id="PS51318">
    <property type="entry name" value="TAT"/>
    <property type="match status" value="1"/>
</dbReference>
<protein>
    <recommendedName>
        <fullName evidence="2">chitinase</fullName>
        <ecNumber evidence="2">3.2.1.14</ecNumber>
    </recommendedName>
</protein>
<dbReference type="RefSeq" id="WP_196196787.1">
    <property type="nucleotide sequence ID" value="NZ_JADPRT010000012.1"/>
</dbReference>
<dbReference type="GO" id="GO:0008843">
    <property type="term" value="F:endochitinase activity"/>
    <property type="evidence" value="ECO:0007669"/>
    <property type="project" value="UniProtKB-EC"/>
</dbReference>
<evidence type="ECO:0000313" key="6">
    <source>
        <dbReference type="EMBL" id="MBF9071632.1"/>
    </source>
</evidence>
<evidence type="ECO:0000256" key="4">
    <source>
        <dbReference type="SAM" id="SignalP"/>
    </source>
</evidence>
<proteinExistence type="predicted"/>
<feature type="signal peptide" evidence="4">
    <location>
        <begin position="1"/>
        <end position="33"/>
    </location>
</feature>
<feature type="chain" id="PRO_5038277260" description="chitinase" evidence="4">
    <location>
        <begin position="34"/>
        <end position="445"/>
    </location>
</feature>
<evidence type="ECO:0000259" key="5">
    <source>
        <dbReference type="PROSITE" id="PS51910"/>
    </source>
</evidence>
<dbReference type="GO" id="GO:0006032">
    <property type="term" value="P:chitin catabolic process"/>
    <property type="evidence" value="ECO:0007669"/>
    <property type="project" value="UniProtKB-KW"/>
</dbReference>
<evidence type="ECO:0000313" key="7">
    <source>
        <dbReference type="EMBL" id="MBF9072881.1"/>
    </source>
</evidence>
<dbReference type="EMBL" id="JADPRT010000019">
    <property type="protein sequence ID" value="MBF9072881.1"/>
    <property type="molecule type" value="Genomic_DNA"/>
</dbReference>
<dbReference type="InterPro" id="IPR029070">
    <property type="entry name" value="Chitinase_insertion_sf"/>
</dbReference>
<sequence length="445" mass="47062">MPAIRRASVRRTAVATAAAACALALLGGAPAHAAAPASSTSSSDRGNNQKQLIGYFTQWGIYSGFDEKNLITSGEIKHLTELDYAFSNISADGLCASGDSWADYQRPFAATESVNGQADASGQALMGNFNQLRELKAAYPHLKIVMSIGGWSWSGNFSAVAATAASRQKFVASCVDQYLKGDIPGLPAGAAAGIFDGFAIDWEYPDEPGNGNPYGPQDTANFTSLMQEFRTQLTAAGAQSGERYLLTANTSASPAVAAKVQLRQVAKVVDWFNVMTFDYHGSWEPAGPTDFASGLTQDPRDPNPANNRFSVAQAVSYYESQGVQPSKIGIAIPYYAHEWTGVAPGPNGDGLFQTATAGGGTPNYNQVVTAPGKTYWDPLAQEPYKYDAASGTFYTYDNPLSVFIKGRYIQDQGLRGTFVWSMDGDTSDGSLTAALGAGLGIGSDN</sequence>
<dbReference type="InterPro" id="IPR017853">
    <property type="entry name" value="GH"/>
</dbReference>
<dbReference type="GO" id="GO:0005975">
    <property type="term" value="P:carbohydrate metabolic process"/>
    <property type="evidence" value="ECO:0007669"/>
    <property type="project" value="InterPro"/>
</dbReference>
<keyword evidence="4" id="KW-0732">Signal</keyword>
<dbReference type="SMART" id="SM00636">
    <property type="entry name" value="Glyco_18"/>
    <property type="match status" value="1"/>
</dbReference>
<comment type="caution">
    <text evidence="7">The sequence shown here is derived from an EMBL/GenBank/DDBJ whole genome shotgun (WGS) entry which is preliminary data.</text>
</comment>
<dbReference type="InterPro" id="IPR050314">
    <property type="entry name" value="Glycosyl_Hydrlase_18"/>
</dbReference>